<dbReference type="PATRIC" id="fig|862908.3.peg.2264"/>
<keyword evidence="2" id="KW-0813">Transport</keyword>
<evidence type="ECO:0000259" key="6">
    <source>
        <dbReference type="PROSITE" id="PS50893"/>
    </source>
</evidence>
<dbReference type="STRING" id="862908.BMS_2378"/>
<protein>
    <submittedName>
        <fullName evidence="7">Dipeptide transport ATP-binding protein</fullName>
    </submittedName>
</protein>
<keyword evidence="3" id="KW-0547">Nucleotide-binding</keyword>
<keyword evidence="8" id="KW-1185">Reference proteome</keyword>
<dbReference type="HOGENOM" id="CLU_000604_1_23_7"/>
<dbReference type="SUPFAM" id="SSF52540">
    <property type="entry name" value="P-loop containing nucleoside triphosphate hydrolases"/>
    <property type="match status" value="1"/>
</dbReference>
<dbReference type="GO" id="GO:0015833">
    <property type="term" value="P:peptide transport"/>
    <property type="evidence" value="ECO:0007669"/>
    <property type="project" value="InterPro"/>
</dbReference>
<dbReference type="OrthoDB" id="5289069at2"/>
<evidence type="ECO:0000256" key="5">
    <source>
        <dbReference type="SAM" id="MobiDB-lite"/>
    </source>
</evidence>
<dbReference type="GO" id="GO:0016887">
    <property type="term" value="F:ATP hydrolysis activity"/>
    <property type="evidence" value="ECO:0007669"/>
    <property type="project" value="InterPro"/>
</dbReference>
<comment type="similarity">
    <text evidence="1">Belongs to the ABC transporter superfamily.</text>
</comment>
<dbReference type="RefSeq" id="WP_014244951.1">
    <property type="nucleotide sequence ID" value="NC_016620.1"/>
</dbReference>
<dbReference type="InterPro" id="IPR027417">
    <property type="entry name" value="P-loop_NTPase"/>
</dbReference>
<name>E1X4U8_HALMS</name>
<dbReference type="Gene3D" id="3.40.50.300">
    <property type="entry name" value="P-loop containing nucleotide triphosphate hydrolases"/>
    <property type="match status" value="1"/>
</dbReference>
<reference evidence="8" key="1">
    <citation type="journal article" date="2013" name="ISME J.">
        <title>A small predatory core genome in the divergent marine Bacteriovorax marinus SJ and the terrestrial Bdellovibrio bacteriovorus.</title>
        <authorList>
            <person name="Crossman L.C."/>
            <person name="Chen H."/>
            <person name="Cerdeno-Tarraga A.M."/>
            <person name="Brooks K."/>
            <person name="Quail M.A."/>
            <person name="Pineiro S.A."/>
            <person name="Hobley L."/>
            <person name="Sockett R.E."/>
            <person name="Bentley S.D."/>
            <person name="Parkhill J."/>
            <person name="Williams H.N."/>
            <person name="Stine O.C."/>
        </authorList>
    </citation>
    <scope>NUCLEOTIDE SEQUENCE [LARGE SCALE GENOMIC DNA]</scope>
    <source>
        <strain evidence="8">ATCC BAA-682 / DSM 15412 / SJ</strain>
    </source>
</reference>
<dbReference type="Proteomes" id="UP000008963">
    <property type="component" value="Chromosome"/>
</dbReference>
<accession>E1X4U8</accession>
<dbReference type="InterPro" id="IPR017871">
    <property type="entry name" value="ABC_transporter-like_CS"/>
</dbReference>
<dbReference type="NCBIfam" id="TIGR01727">
    <property type="entry name" value="oligo_HPY"/>
    <property type="match status" value="1"/>
</dbReference>
<evidence type="ECO:0000256" key="1">
    <source>
        <dbReference type="ARBA" id="ARBA00005417"/>
    </source>
</evidence>
<feature type="domain" description="ABC transporter" evidence="6">
    <location>
        <begin position="3"/>
        <end position="248"/>
    </location>
</feature>
<evidence type="ECO:0000313" key="8">
    <source>
        <dbReference type="Proteomes" id="UP000008963"/>
    </source>
</evidence>
<dbReference type="NCBIfam" id="NF008453">
    <property type="entry name" value="PRK11308.1"/>
    <property type="match status" value="1"/>
</dbReference>
<dbReference type="SMART" id="SM00382">
    <property type="entry name" value="AAA"/>
    <property type="match status" value="1"/>
</dbReference>
<dbReference type="PROSITE" id="PS50893">
    <property type="entry name" value="ABC_TRANSPORTER_2"/>
    <property type="match status" value="1"/>
</dbReference>
<dbReference type="InterPro" id="IPR003593">
    <property type="entry name" value="AAA+_ATPase"/>
</dbReference>
<dbReference type="InterPro" id="IPR050319">
    <property type="entry name" value="ABC_transp_ATP-bind"/>
</dbReference>
<evidence type="ECO:0000313" key="7">
    <source>
        <dbReference type="EMBL" id="CBW27174.1"/>
    </source>
</evidence>
<feature type="compositionally biased region" description="Basic and acidic residues" evidence="5">
    <location>
        <begin position="255"/>
        <end position="264"/>
    </location>
</feature>
<dbReference type="EMBL" id="FQ312005">
    <property type="protein sequence ID" value="CBW27174.1"/>
    <property type="molecule type" value="Genomic_DNA"/>
</dbReference>
<dbReference type="PANTHER" id="PTHR43776">
    <property type="entry name" value="TRANSPORT ATP-BINDING PROTEIN"/>
    <property type="match status" value="1"/>
</dbReference>
<dbReference type="CDD" id="cd03257">
    <property type="entry name" value="ABC_NikE_OppD_transporters"/>
    <property type="match status" value="1"/>
</dbReference>
<keyword evidence="4 7" id="KW-0067">ATP-binding</keyword>
<dbReference type="Pfam" id="PF08352">
    <property type="entry name" value="oligo_HPY"/>
    <property type="match status" value="1"/>
</dbReference>
<dbReference type="AlphaFoldDB" id="E1X4U8"/>
<dbReference type="InterPro" id="IPR003439">
    <property type="entry name" value="ABC_transporter-like_ATP-bd"/>
</dbReference>
<evidence type="ECO:0000256" key="3">
    <source>
        <dbReference type="ARBA" id="ARBA00022741"/>
    </source>
</evidence>
<dbReference type="GO" id="GO:0005524">
    <property type="term" value="F:ATP binding"/>
    <property type="evidence" value="ECO:0007669"/>
    <property type="project" value="UniProtKB-KW"/>
</dbReference>
<feature type="region of interest" description="Disordered" evidence="5">
    <location>
        <begin position="251"/>
        <end position="270"/>
    </location>
</feature>
<dbReference type="KEGG" id="bmx:BMS_2378"/>
<dbReference type="Pfam" id="PF00005">
    <property type="entry name" value="ABC_tran"/>
    <property type="match status" value="1"/>
</dbReference>
<dbReference type="PANTHER" id="PTHR43776:SF7">
    <property type="entry name" value="D,D-DIPEPTIDE TRANSPORT ATP-BINDING PROTEIN DDPF-RELATED"/>
    <property type="match status" value="1"/>
</dbReference>
<evidence type="ECO:0000256" key="4">
    <source>
        <dbReference type="ARBA" id="ARBA00022840"/>
    </source>
</evidence>
<proteinExistence type="inferred from homology"/>
<dbReference type="GO" id="GO:0055085">
    <property type="term" value="P:transmembrane transport"/>
    <property type="evidence" value="ECO:0007669"/>
    <property type="project" value="UniProtKB-ARBA"/>
</dbReference>
<dbReference type="eggNOG" id="COG4608">
    <property type="taxonomic scope" value="Bacteria"/>
</dbReference>
<dbReference type="InterPro" id="IPR013563">
    <property type="entry name" value="Oligopep_ABC_C"/>
</dbReference>
<organism evidence="7 8">
    <name type="scientific">Halobacteriovorax marinus (strain ATCC BAA-682 / DSM 15412 / SJ)</name>
    <name type="common">Bacteriovorax marinus</name>
    <dbReference type="NCBI Taxonomy" id="862908"/>
    <lineage>
        <taxon>Bacteria</taxon>
        <taxon>Pseudomonadati</taxon>
        <taxon>Bdellovibrionota</taxon>
        <taxon>Bacteriovoracia</taxon>
        <taxon>Bacteriovoracales</taxon>
        <taxon>Halobacteriovoraceae</taxon>
        <taxon>Halobacteriovorax</taxon>
    </lineage>
</organism>
<evidence type="ECO:0000256" key="2">
    <source>
        <dbReference type="ARBA" id="ARBA00022448"/>
    </source>
</evidence>
<dbReference type="PROSITE" id="PS00211">
    <property type="entry name" value="ABC_TRANSPORTER_1"/>
    <property type="match status" value="1"/>
</dbReference>
<dbReference type="FunFam" id="3.40.50.300:FF:000016">
    <property type="entry name" value="Oligopeptide ABC transporter ATP-binding component"/>
    <property type="match status" value="1"/>
</dbReference>
<sequence>MILEVNNLKKHYPVNKSYNETALVKALDGVSFKVSKQKTLGIVGESGCGKSTLAKALMALEQRTQGSIEIESKNIDDLHQKTFKSAIQMIFQDPYSSLNPRKKAWQLISEPLQINTKLSKKECFERACELMEKVGLRPEMAQRYPHMFSGGQRQRLGIARALALHPKILICDEPVSALDVSIQAQVLNLLMELQDEMGLTYLFISHDLHVVNHISDDILVMYLGKIVEYGPRDKVFDNPLHPYTKALIASSPSVKTDKEDHEPISGELPSPLNPPTGCAFHKRCPIATKKCAESSPTLKEVDGRSVSCFEV</sequence>
<gene>
    <name evidence="7" type="primary">dppF</name>
    <name evidence="7" type="ordered locus">BMS_2378</name>
</gene>